<comment type="caution">
    <text evidence="2">The sequence shown here is derived from an EMBL/GenBank/DDBJ whole genome shotgun (WGS) entry which is preliminary data.</text>
</comment>
<evidence type="ECO:0000313" key="2">
    <source>
        <dbReference type="EMBL" id="MFD2800853.1"/>
    </source>
</evidence>
<gene>
    <name evidence="2" type="ORF">ACFS2C_15785</name>
</gene>
<evidence type="ECO:0008006" key="4">
    <source>
        <dbReference type="Google" id="ProtNLM"/>
    </source>
</evidence>
<sequence>MPESATYLARLWRRIRVGRNPMARRADRVEGWLLAFALIAPLLALPVAVSAGSDGYARAVETVRQETHSRHQVTATLLADAEPSVGSSYGAVLERTARVRAEWPAPDGSVRTGMITTEPGYSTGSTVRIWLNESGGQTVEPRTAGWARWEGIAIAAMSWFAVVLPCAAGYGLARRVLDTRRLRAWDREWARIDREPSGS</sequence>
<dbReference type="EMBL" id="JBHUOF010000021">
    <property type="protein sequence ID" value="MFD2800853.1"/>
    <property type="molecule type" value="Genomic_DNA"/>
</dbReference>
<evidence type="ECO:0000256" key="1">
    <source>
        <dbReference type="SAM" id="Phobius"/>
    </source>
</evidence>
<dbReference type="Proteomes" id="UP001597478">
    <property type="component" value="Unassembled WGS sequence"/>
</dbReference>
<reference evidence="3" key="1">
    <citation type="journal article" date="2019" name="Int. J. Syst. Evol. Microbiol.">
        <title>The Global Catalogue of Microorganisms (GCM) 10K type strain sequencing project: providing services to taxonomists for standard genome sequencing and annotation.</title>
        <authorList>
            <consortium name="The Broad Institute Genomics Platform"/>
            <consortium name="The Broad Institute Genome Sequencing Center for Infectious Disease"/>
            <person name="Wu L."/>
            <person name="Ma J."/>
        </authorList>
    </citation>
    <scope>NUCLEOTIDE SEQUENCE [LARGE SCALE GENOMIC DNA]</scope>
    <source>
        <strain evidence="3">IBRC-M 10906</strain>
    </source>
</reference>
<dbReference type="PANTHER" id="PTHR42305:SF1">
    <property type="entry name" value="MEMBRANE PROTEIN RV1733C-RELATED"/>
    <property type="match status" value="1"/>
</dbReference>
<evidence type="ECO:0000313" key="3">
    <source>
        <dbReference type="Proteomes" id="UP001597478"/>
    </source>
</evidence>
<protein>
    <recommendedName>
        <fullName evidence="4">Transmembrane protein</fullName>
    </recommendedName>
</protein>
<keyword evidence="1" id="KW-0472">Membrane</keyword>
<keyword evidence="3" id="KW-1185">Reference proteome</keyword>
<keyword evidence="1" id="KW-1133">Transmembrane helix</keyword>
<dbReference type="RefSeq" id="WP_377390681.1">
    <property type="nucleotide sequence ID" value="NZ_JBHSAN010000024.1"/>
</dbReference>
<feature type="transmembrane region" description="Helical" evidence="1">
    <location>
        <begin position="152"/>
        <end position="173"/>
    </location>
</feature>
<proteinExistence type="predicted"/>
<keyword evidence="1" id="KW-0812">Transmembrane</keyword>
<name>A0ABW5WAA0_9PSEU</name>
<accession>A0ABW5WAA0</accession>
<dbReference type="PANTHER" id="PTHR42305">
    <property type="entry name" value="MEMBRANE PROTEIN RV1733C-RELATED"/>
    <property type="match status" value="1"/>
</dbReference>
<dbReference type="InterPro" id="IPR039708">
    <property type="entry name" value="MT1774/Rv1733c-like"/>
</dbReference>
<organism evidence="2 3">
    <name type="scientific">Prauserella oleivorans</name>
    <dbReference type="NCBI Taxonomy" id="1478153"/>
    <lineage>
        <taxon>Bacteria</taxon>
        <taxon>Bacillati</taxon>
        <taxon>Actinomycetota</taxon>
        <taxon>Actinomycetes</taxon>
        <taxon>Pseudonocardiales</taxon>
        <taxon>Pseudonocardiaceae</taxon>
        <taxon>Prauserella</taxon>
    </lineage>
</organism>